<accession>A0A559TD52</accession>
<dbReference type="PANTHER" id="PTHR30528:SF0">
    <property type="entry name" value="CYTOPLASMIC PROTEIN"/>
    <property type="match status" value="1"/>
</dbReference>
<comment type="caution">
    <text evidence="1">The sequence shown here is derived from an EMBL/GenBank/DDBJ whole genome shotgun (WGS) entry which is preliminary data.</text>
</comment>
<dbReference type="OrthoDB" id="9787207at2"/>
<organism evidence="1">
    <name type="scientific">Serratia fonticola</name>
    <dbReference type="NCBI Taxonomy" id="47917"/>
    <lineage>
        <taxon>Bacteria</taxon>
        <taxon>Pseudomonadati</taxon>
        <taxon>Pseudomonadota</taxon>
        <taxon>Gammaproteobacteria</taxon>
        <taxon>Enterobacterales</taxon>
        <taxon>Yersiniaceae</taxon>
        <taxon>Serratia</taxon>
    </lineage>
</organism>
<proteinExistence type="predicted"/>
<dbReference type="InterPro" id="IPR009351">
    <property type="entry name" value="AlkZ-like"/>
</dbReference>
<evidence type="ECO:0008006" key="2">
    <source>
        <dbReference type="Google" id="ProtNLM"/>
    </source>
</evidence>
<name>A0A559TD52_SERFO</name>
<protein>
    <recommendedName>
        <fullName evidence="2">Winged helix-turn-helix domain-containing protein</fullName>
    </recommendedName>
</protein>
<dbReference type="EMBL" id="VISQ01000001">
    <property type="protein sequence ID" value="TVZ72532.1"/>
    <property type="molecule type" value="Genomic_DNA"/>
</dbReference>
<gene>
    <name evidence="1" type="ORF">FHU10_5213</name>
</gene>
<dbReference type="AlphaFoldDB" id="A0A559TD52"/>
<dbReference type="Pfam" id="PF06224">
    <property type="entry name" value="AlkZ-like"/>
    <property type="match status" value="1"/>
</dbReference>
<evidence type="ECO:0000313" key="1">
    <source>
        <dbReference type="EMBL" id="TVZ72532.1"/>
    </source>
</evidence>
<reference evidence="1" key="2">
    <citation type="submission" date="2019-08" db="EMBL/GenBank/DDBJ databases">
        <title>Investigation of anaerobic lignin degradation for improved lignocellulosic biofuels.</title>
        <authorList>
            <person name="Deangelis K.PhD."/>
        </authorList>
    </citation>
    <scope>NUCLEOTIDE SEQUENCE [LARGE SCALE GENOMIC DNA]</scope>
    <source>
        <strain evidence="1">128R</strain>
    </source>
</reference>
<sequence length="419" mass="48230">MPTPIISLSSARALHLAAQGLLSPLKRQARPDDVVAAIERMGLLQIDTISVVARSPYLVLFSRLGDYQPAWLEQALADRKLFEYWAHEACFIPIDDFGLLRHRMLQPQAMGWKYSQEWVQKHQLAIDELLQHIEARGPVRSADFSAEKKGANGWWDWKPEKRHLEVLFTSGRLMVAERRNFHRVYDLTERLLPEWNDDVHALPQEMAQQKMLSRSCRYLGIFKAEWLADYYRLKRVAPKKLLETLLQQGEILPVLVEGLEGEFYVHQSLAAELDLAEQGRLKSTVTCLLSPFDPVVWDRRRALELFNFDYRLECYTPKEKRQYGYFTLPLLQRGELIGRVDAKMHRKQGVFEVISFHLESGIKLGKQRCHDIRQAITRTAKWHGAQQVSLGDVPASLAAEWGQGWEVPSPQPSPTGRGS</sequence>
<dbReference type="PANTHER" id="PTHR30528">
    <property type="entry name" value="CYTOPLASMIC PROTEIN"/>
    <property type="match status" value="1"/>
</dbReference>
<reference evidence="1" key="1">
    <citation type="submission" date="2019-06" db="EMBL/GenBank/DDBJ databases">
        <authorList>
            <person name="Deangelis K."/>
            <person name="Huntemann M."/>
            <person name="Clum A."/>
            <person name="Pillay M."/>
            <person name="Palaniappan K."/>
            <person name="Varghese N."/>
            <person name="Mikhailova N."/>
            <person name="Stamatis D."/>
            <person name="Reddy T."/>
            <person name="Daum C."/>
            <person name="Shapiro N."/>
            <person name="Ivanova N."/>
            <person name="Kyrpides N."/>
            <person name="Woyke T."/>
        </authorList>
    </citation>
    <scope>NUCLEOTIDE SEQUENCE [LARGE SCALE GENOMIC DNA]</scope>
    <source>
        <strain evidence="1">128R</strain>
    </source>
</reference>